<keyword evidence="3" id="KW-1185">Reference proteome</keyword>
<name>A0ABV5IFD6_9ACTN</name>
<dbReference type="InterPro" id="IPR016181">
    <property type="entry name" value="Acyl_CoA_acyltransferase"/>
</dbReference>
<feature type="domain" description="N-acetyltransferase" evidence="1">
    <location>
        <begin position="66"/>
        <end position="200"/>
    </location>
</feature>
<reference evidence="2 3" key="1">
    <citation type="submission" date="2024-09" db="EMBL/GenBank/DDBJ databases">
        <authorList>
            <person name="Sun Q."/>
            <person name="Mori K."/>
        </authorList>
    </citation>
    <scope>NUCLEOTIDE SEQUENCE [LARGE SCALE GENOMIC DNA]</scope>
    <source>
        <strain evidence="2 3">CCM 3426</strain>
    </source>
</reference>
<dbReference type="Proteomes" id="UP001589647">
    <property type="component" value="Unassembled WGS sequence"/>
</dbReference>
<dbReference type="SUPFAM" id="SSF55729">
    <property type="entry name" value="Acyl-CoA N-acyltransferases (Nat)"/>
    <property type="match status" value="1"/>
</dbReference>
<evidence type="ECO:0000313" key="2">
    <source>
        <dbReference type="EMBL" id="MFB9202454.1"/>
    </source>
</evidence>
<dbReference type="GO" id="GO:0016746">
    <property type="term" value="F:acyltransferase activity"/>
    <property type="evidence" value="ECO:0007669"/>
    <property type="project" value="UniProtKB-KW"/>
</dbReference>
<dbReference type="InterPro" id="IPR000182">
    <property type="entry name" value="GNAT_dom"/>
</dbReference>
<dbReference type="InterPro" id="IPR052523">
    <property type="entry name" value="Trichothecene_AcTrans"/>
</dbReference>
<dbReference type="RefSeq" id="WP_229824713.1">
    <property type="nucleotide sequence ID" value="NZ_BMRC01000021.1"/>
</dbReference>
<organism evidence="2 3">
    <name type="scientific">Nonomuraea spiralis</name>
    <dbReference type="NCBI Taxonomy" id="46182"/>
    <lineage>
        <taxon>Bacteria</taxon>
        <taxon>Bacillati</taxon>
        <taxon>Actinomycetota</taxon>
        <taxon>Actinomycetes</taxon>
        <taxon>Streptosporangiales</taxon>
        <taxon>Streptosporangiaceae</taxon>
        <taxon>Nonomuraea</taxon>
    </lineage>
</organism>
<accession>A0ABV5IFD6</accession>
<protein>
    <submittedName>
        <fullName evidence="2">GNAT family N-acetyltransferase</fullName>
        <ecNumber evidence="2">2.3.1.-</ecNumber>
    </submittedName>
</protein>
<keyword evidence="2" id="KW-0012">Acyltransferase</keyword>
<dbReference type="CDD" id="cd04301">
    <property type="entry name" value="NAT_SF"/>
    <property type="match status" value="1"/>
</dbReference>
<sequence>MTRSREVVARDVRRASAGDAGAVAELVATAFAPLPAVSYLVPEPAGRHEIMVADFLILVSHAIEHGEVDLVGDGRAVAVWLPHTAEAPPPEPPDYDRRLAAATGRWADRFRLLDELFERHHPEPPYHHLALLAVHPDDQGAGLGTALLRRHHALLDGAPAYLEASSARSRDLYARHGYRAEEPFALPNGAQFWPMWRPGVSP</sequence>
<dbReference type="Gene3D" id="3.40.630.30">
    <property type="match status" value="1"/>
</dbReference>
<proteinExistence type="predicted"/>
<dbReference type="EMBL" id="JBHMEI010000007">
    <property type="protein sequence ID" value="MFB9202454.1"/>
    <property type="molecule type" value="Genomic_DNA"/>
</dbReference>
<keyword evidence="2" id="KW-0808">Transferase</keyword>
<dbReference type="PROSITE" id="PS51186">
    <property type="entry name" value="GNAT"/>
    <property type="match status" value="1"/>
</dbReference>
<gene>
    <name evidence="2" type="ORF">ACFFV7_14740</name>
</gene>
<dbReference type="PANTHER" id="PTHR42791:SF1">
    <property type="entry name" value="N-ACETYLTRANSFERASE DOMAIN-CONTAINING PROTEIN"/>
    <property type="match status" value="1"/>
</dbReference>
<evidence type="ECO:0000259" key="1">
    <source>
        <dbReference type="PROSITE" id="PS51186"/>
    </source>
</evidence>
<comment type="caution">
    <text evidence="2">The sequence shown here is derived from an EMBL/GenBank/DDBJ whole genome shotgun (WGS) entry which is preliminary data.</text>
</comment>
<dbReference type="PANTHER" id="PTHR42791">
    <property type="entry name" value="GNAT FAMILY ACETYLTRANSFERASE"/>
    <property type="match status" value="1"/>
</dbReference>
<evidence type="ECO:0000313" key="3">
    <source>
        <dbReference type="Proteomes" id="UP001589647"/>
    </source>
</evidence>
<dbReference type="Pfam" id="PF13508">
    <property type="entry name" value="Acetyltransf_7"/>
    <property type="match status" value="1"/>
</dbReference>
<dbReference type="EC" id="2.3.1.-" evidence="2"/>